<name>A0A6A5TMD9_9PLEO</name>
<dbReference type="InterPro" id="IPR056884">
    <property type="entry name" value="NPHP3-like_N"/>
</dbReference>
<dbReference type="PANTHER" id="PTHR10039:SF5">
    <property type="entry name" value="NACHT DOMAIN-CONTAINING PROTEIN"/>
    <property type="match status" value="1"/>
</dbReference>
<feature type="coiled-coil region" evidence="2">
    <location>
        <begin position="117"/>
        <end position="144"/>
    </location>
</feature>
<evidence type="ECO:0000256" key="2">
    <source>
        <dbReference type="SAM" id="Coils"/>
    </source>
</evidence>
<feature type="region of interest" description="Disordered" evidence="3">
    <location>
        <begin position="954"/>
        <end position="979"/>
    </location>
</feature>
<dbReference type="Pfam" id="PF25053">
    <property type="entry name" value="DUF7791"/>
    <property type="match status" value="1"/>
</dbReference>
<keyword evidence="7" id="KW-1185">Reference proteome</keyword>
<dbReference type="Pfam" id="PF24883">
    <property type="entry name" value="NPHP3_N"/>
    <property type="match status" value="1"/>
</dbReference>
<keyword evidence="1" id="KW-0677">Repeat</keyword>
<reference evidence="6" key="1">
    <citation type="journal article" date="2020" name="Stud. Mycol.">
        <title>101 Dothideomycetes genomes: a test case for predicting lifestyles and emergence of pathogens.</title>
        <authorList>
            <person name="Haridas S."/>
            <person name="Albert R."/>
            <person name="Binder M."/>
            <person name="Bloem J."/>
            <person name="Labutti K."/>
            <person name="Salamov A."/>
            <person name="Andreopoulos B."/>
            <person name="Baker S."/>
            <person name="Barry K."/>
            <person name="Bills G."/>
            <person name="Bluhm B."/>
            <person name="Cannon C."/>
            <person name="Castanera R."/>
            <person name="Culley D."/>
            <person name="Daum C."/>
            <person name="Ezra D."/>
            <person name="Gonzalez J."/>
            <person name="Henrissat B."/>
            <person name="Kuo A."/>
            <person name="Liang C."/>
            <person name="Lipzen A."/>
            <person name="Lutzoni F."/>
            <person name="Magnuson J."/>
            <person name="Mondo S."/>
            <person name="Nolan M."/>
            <person name="Ohm R."/>
            <person name="Pangilinan J."/>
            <person name="Park H.-J."/>
            <person name="Ramirez L."/>
            <person name="Alfaro M."/>
            <person name="Sun H."/>
            <person name="Tritt A."/>
            <person name="Yoshinaga Y."/>
            <person name="Zwiers L.-H."/>
            <person name="Turgeon B."/>
            <person name="Goodwin S."/>
            <person name="Spatafora J."/>
            <person name="Crous P."/>
            <person name="Grigoriev I."/>
        </authorList>
    </citation>
    <scope>NUCLEOTIDE SEQUENCE</scope>
    <source>
        <strain evidence="6">CBS 675.92</strain>
    </source>
</reference>
<feature type="compositionally biased region" description="Low complexity" evidence="3">
    <location>
        <begin position="963"/>
        <end position="972"/>
    </location>
</feature>
<dbReference type="OrthoDB" id="443402at2759"/>
<dbReference type="PANTHER" id="PTHR10039">
    <property type="entry name" value="AMELOGENIN"/>
    <property type="match status" value="1"/>
</dbReference>
<keyword evidence="2" id="KW-0175">Coiled coil</keyword>
<evidence type="ECO:0000313" key="7">
    <source>
        <dbReference type="Proteomes" id="UP000800035"/>
    </source>
</evidence>
<dbReference type="InterPro" id="IPR056693">
    <property type="entry name" value="DUF7791"/>
</dbReference>
<proteinExistence type="predicted"/>
<evidence type="ECO:0000259" key="4">
    <source>
        <dbReference type="Pfam" id="PF24883"/>
    </source>
</evidence>
<dbReference type="Gene3D" id="3.40.50.300">
    <property type="entry name" value="P-loop containing nucleotide triphosphate hydrolases"/>
    <property type="match status" value="1"/>
</dbReference>
<feature type="domain" description="Nephrocystin 3-like N-terminal" evidence="4">
    <location>
        <begin position="297"/>
        <end position="461"/>
    </location>
</feature>
<dbReference type="Proteomes" id="UP000800035">
    <property type="component" value="Unassembled WGS sequence"/>
</dbReference>
<protein>
    <submittedName>
        <fullName evidence="6">Uncharacterized protein</fullName>
    </submittedName>
</protein>
<dbReference type="EMBL" id="ML977007">
    <property type="protein sequence ID" value="KAF1952889.1"/>
    <property type="molecule type" value="Genomic_DNA"/>
</dbReference>
<dbReference type="InterPro" id="IPR027417">
    <property type="entry name" value="P-loop_NTPase"/>
</dbReference>
<dbReference type="AlphaFoldDB" id="A0A6A5TMD9"/>
<evidence type="ECO:0000259" key="5">
    <source>
        <dbReference type="Pfam" id="PF25053"/>
    </source>
</evidence>
<sequence>MEPLIAVSLAANVAQFVELAWKIVTGANDIATSTTGRLAHHDHYDIIAQSIASLHENIVILSTASLEAGKLSRHDQRLLPLREACVSVGNELIGHLDRLRVEGKVRKWKSVRVALLSVVKEGKIKELEERLAKLQNQVDSVLIADLGKQQSAVFCLLNTHVQASNQRLQVSKDLLSVTSSIERSFERLHYRLDAIEGTQQPPAFKKHRVRLAPEERRLRDEERGKMKELNSSEKRSELCQLAPLAERGQILALQQAFLLSLDYDMRLSREQTIKEAHANTFKWIFDEPKDTELAAIPFLHWLEEEGGVFWITGKPGSGKSTLMRYLWAEQMTHLALEKWAKNGRLATARFYFWNSGTAMQRSLEGLLRSLLVQILDQCPELIPKLFPDRWNTLQISRNHMLWSTNELLEGIRALTAEASLSSRFCFFIDGLDEYDGTDKEIVGVIESFSASPFFKLCLSSRPHPQFIKAYGNDTLRSLSVSSLTTGDIRLFVHDTLAKNEMFQTLIQEYGARCQKLVDDIVNEANGVFLWVYLVVARLLEGIEVNNDRMSDLERKLQCIPKELDQLFRLILDSVESDYHEPQAHMFRAACAAANYEPLDLMAYYFMDIEDTDYALHLPTQPMKTSDIEEKQKIMAVRINVRCKGLLEVVGTAESDPGVPMLRMLKVQPIHRTFRDFLSDKKMHELIYERSAPDFDLYRSICLAMLAELKVCELVPSRHCHQYHILENILYYASESENKQSASPNDILDGVARMFPTLSEALSEQHKPNLLRTEDRFTRWEEYSYLLSQKPSADMDVPFAFIQLAAAAGSTEYSKQKIEAGNLSQAHLNYLLSQSVPIKSLYHHFQPMMHSERVFPYFETAIIEMLLDAGADPDSAWTAFPKDGTAARRLVRYEIGANIRAMKMLIEYGGSIEKCIEVIMNMELYYLYMDELSDIEPYIPNDVLEARLTTIPSATDLESKLKPSTSESRSNRSSKPDVTAKIARRKRLSTALKKLLR</sequence>
<evidence type="ECO:0000256" key="1">
    <source>
        <dbReference type="ARBA" id="ARBA00022737"/>
    </source>
</evidence>
<dbReference type="SUPFAM" id="SSF52540">
    <property type="entry name" value="P-loop containing nucleoside triphosphate hydrolases"/>
    <property type="match status" value="1"/>
</dbReference>
<accession>A0A6A5TMD9</accession>
<gene>
    <name evidence="6" type="ORF">CC80DRAFT_537934</name>
</gene>
<feature type="domain" description="DUF7791" evidence="5">
    <location>
        <begin position="573"/>
        <end position="714"/>
    </location>
</feature>
<organism evidence="6 7">
    <name type="scientific">Byssothecium circinans</name>
    <dbReference type="NCBI Taxonomy" id="147558"/>
    <lineage>
        <taxon>Eukaryota</taxon>
        <taxon>Fungi</taxon>
        <taxon>Dikarya</taxon>
        <taxon>Ascomycota</taxon>
        <taxon>Pezizomycotina</taxon>
        <taxon>Dothideomycetes</taxon>
        <taxon>Pleosporomycetidae</taxon>
        <taxon>Pleosporales</taxon>
        <taxon>Massarineae</taxon>
        <taxon>Massarinaceae</taxon>
        <taxon>Byssothecium</taxon>
    </lineage>
</organism>
<evidence type="ECO:0000313" key="6">
    <source>
        <dbReference type="EMBL" id="KAF1952889.1"/>
    </source>
</evidence>
<evidence type="ECO:0000256" key="3">
    <source>
        <dbReference type="SAM" id="MobiDB-lite"/>
    </source>
</evidence>